<keyword evidence="2" id="KW-1185">Reference proteome</keyword>
<dbReference type="RefSeq" id="WP_252442633.1">
    <property type="nucleotide sequence ID" value="NZ_JAGSOV010000055.1"/>
</dbReference>
<reference evidence="1" key="1">
    <citation type="submission" date="2021-04" db="EMBL/GenBank/DDBJ databases">
        <title>Pseudonocardia sp. nov., isolated from sandy soil of mangrove forest.</title>
        <authorList>
            <person name="Zan Z."/>
            <person name="Huang R."/>
            <person name="Liu W."/>
        </authorList>
    </citation>
    <scope>NUCLEOTIDE SEQUENCE</scope>
    <source>
        <strain evidence="1">S2-4</strain>
    </source>
</reference>
<evidence type="ECO:0000313" key="2">
    <source>
        <dbReference type="Proteomes" id="UP001165283"/>
    </source>
</evidence>
<comment type="caution">
    <text evidence="1">The sequence shown here is derived from an EMBL/GenBank/DDBJ whole genome shotgun (WGS) entry which is preliminary data.</text>
</comment>
<proteinExistence type="predicted"/>
<evidence type="ECO:0000313" key="1">
    <source>
        <dbReference type="EMBL" id="MCO1658559.1"/>
    </source>
</evidence>
<dbReference type="Proteomes" id="UP001165283">
    <property type="component" value="Unassembled WGS sequence"/>
</dbReference>
<name>A0ABT1A6V6_9PSEU</name>
<gene>
    <name evidence="1" type="ORF">KDL28_26185</name>
</gene>
<accession>A0ABT1A6V6</accession>
<dbReference type="EMBL" id="JAGSOV010000055">
    <property type="protein sequence ID" value="MCO1658559.1"/>
    <property type="molecule type" value="Genomic_DNA"/>
</dbReference>
<organism evidence="1 2">
    <name type="scientific">Pseudonocardia humida</name>
    <dbReference type="NCBI Taxonomy" id="2800819"/>
    <lineage>
        <taxon>Bacteria</taxon>
        <taxon>Bacillati</taxon>
        <taxon>Actinomycetota</taxon>
        <taxon>Actinomycetes</taxon>
        <taxon>Pseudonocardiales</taxon>
        <taxon>Pseudonocardiaceae</taxon>
        <taxon>Pseudonocardia</taxon>
    </lineage>
</organism>
<sequence length="196" mass="20668">MADESRWRLAERVFIAMGSEGSTWPTRPPSDPDAVLALWKDVIDIAVTGPEHVADGDGPIPPQQLAEFSRPWGPRALGELYRIAGPAPLGDLVDQLVTAYHGPDDEQVLTVMVGAAVRGGLLAAGEAGAVAATVPTGADVEPDERLRRSGVISGRPAWALVPVPGTAIELTPLGRYLVRLNLLAEGSHAPLLEPVR</sequence>
<protein>
    <submittedName>
        <fullName evidence="1">Uncharacterized protein</fullName>
    </submittedName>
</protein>